<dbReference type="InterPro" id="IPR017500">
    <property type="entry name" value="Phage_infect_YhgE_N"/>
</dbReference>
<feature type="transmembrane region" description="Helical" evidence="5">
    <location>
        <begin position="20"/>
        <end position="38"/>
    </location>
</feature>
<keyword evidence="3 5" id="KW-1133">Transmembrane helix</keyword>
<protein>
    <submittedName>
        <fullName evidence="7">YhgE/Pip N-terminal domain-containing protein/YhgE/Pip C-terminal domain-containing protein</fullName>
    </submittedName>
</protein>
<accession>A0A1G9L2K0</accession>
<feature type="transmembrane region" description="Helical" evidence="5">
    <location>
        <begin position="588"/>
        <end position="609"/>
    </location>
</feature>
<dbReference type="GO" id="GO:0016020">
    <property type="term" value="C:membrane"/>
    <property type="evidence" value="ECO:0007669"/>
    <property type="project" value="UniProtKB-SubCell"/>
</dbReference>
<dbReference type="InterPro" id="IPR017501">
    <property type="entry name" value="Phage_infect_YhgE_C"/>
</dbReference>
<dbReference type="InterPro" id="IPR051328">
    <property type="entry name" value="T7SS_ABC-Transporter"/>
</dbReference>
<feature type="transmembrane region" description="Helical" evidence="5">
    <location>
        <begin position="521"/>
        <end position="539"/>
    </location>
</feature>
<evidence type="ECO:0000313" key="8">
    <source>
        <dbReference type="Proteomes" id="UP000199068"/>
    </source>
</evidence>
<feature type="domain" description="ABC-2 type transporter transmembrane" evidence="6">
    <location>
        <begin position="21"/>
        <end position="181"/>
    </location>
</feature>
<proteinExistence type="predicted"/>
<dbReference type="Gene3D" id="3.40.1710.10">
    <property type="entry name" value="abc type-2 transporter like domain"/>
    <property type="match status" value="1"/>
</dbReference>
<evidence type="ECO:0000256" key="3">
    <source>
        <dbReference type="ARBA" id="ARBA00022989"/>
    </source>
</evidence>
<dbReference type="SUPFAM" id="SSF58104">
    <property type="entry name" value="Methyl-accepting chemotaxis protein (MCP) signaling domain"/>
    <property type="match status" value="1"/>
</dbReference>
<feature type="transmembrane region" description="Helical" evidence="5">
    <location>
        <begin position="621"/>
        <end position="639"/>
    </location>
</feature>
<dbReference type="GO" id="GO:0140359">
    <property type="term" value="F:ABC-type transporter activity"/>
    <property type="evidence" value="ECO:0007669"/>
    <property type="project" value="InterPro"/>
</dbReference>
<dbReference type="NCBIfam" id="TIGR03062">
    <property type="entry name" value="pip_yhgE_Cterm"/>
    <property type="match status" value="1"/>
</dbReference>
<comment type="subcellular location">
    <subcellularLocation>
        <location evidence="1">Membrane</location>
        <topology evidence="1">Multi-pass membrane protein</topology>
    </subcellularLocation>
</comment>
<dbReference type="PANTHER" id="PTHR43077:SF10">
    <property type="entry name" value="TRANSPORT PERMEASE PROTEIN"/>
    <property type="match status" value="1"/>
</dbReference>
<evidence type="ECO:0000256" key="5">
    <source>
        <dbReference type="SAM" id="Phobius"/>
    </source>
</evidence>
<dbReference type="Pfam" id="PF12698">
    <property type="entry name" value="ABC2_membrane_3"/>
    <property type="match status" value="2"/>
</dbReference>
<name>A0A1G9L2K0_9FIRM</name>
<keyword evidence="8" id="KW-1185">Reference proteome</keyword>
<reference evidence="7 8" key="1">
    <citation type="submission" date="2016-10" db="EMBL/GenBank/DDBJ databases">
        <authorList>
            <person name="de Groot N.N."/>
        </authorList>
    </citation>
    <scope>NUCLEOTIDE SEQUENCE [LARGE SCALE GENOMIC DNA]</scope>
    <source>
        <strain evidence="7 8">DSM 797</strain>
    </source>
</reference>
<evidence type="ECO:0000313" key="7">
    <source>
        <dbReference type="EMBL" id="SDL56228.1"/>
    </source>
</evidence>
<dbReference type="NCBIfam" id="TIGR03061">
    <property type="entry name" value="pip_yhgE_Nterm"/>
    <property type="match status" value="1"/>
</dbReference>
<dbReference type="RefSeq" id="WP_092724422.1">
    <property type="nucleotide sequence ID" value="NZ_FNGW01000002.1"/>
</dbReference>
<feature type="transmembrane region" description="Helical" evidence="5">
    <location>
        <begin position="559"/>
        <end position="582"/>
    </location>
</feature>
<keyword evidence="2 5" id="KW-0812">Transmembrane</keyword>
<dbReference type="STRING" id="1121325.SAMN04515677_102366"/>
<feature type="transmembrane region" description="Helical" evidence="5">
    <location>
        <begin position="676"/>
        <end position="693"/>
    </location>
</feature>
<organism evidence="7 8">
    <name type="scientific">Romboutsia lituseburensis DSM 797</name>
    <dbReference type="NCBI Taxonomy" id="1121325"/>
    <lineage>
        <taxon>Bacteria</taxon>
        <taxon>Bacillati</taxon>
        <taxon>Bacillota</taxon>
        <taxon>Clostridia</taxon>
        <taxon>Peptostreptococcales</taxon>
        <taxon>Peptostreptococcaceae</taxon>
        <taxon>Romboutsia</taxon>
    </lineage>
</organism>
<dbReference type="AlphaFoldDB" id="A0A1G9L2K0"/>
<dbReference type="EMBL" id="FNGW01000002">
    <property type="protein sequence ID" value="SDL56228.1"/>
    <property type="molecule type" value="Genomic_DNA"/>
</dbReference>
<feature type="domain" description="ABC-2 type transporter transmembrane" evidence="6">
    <location>
        <begin position="433"/>
        <end position="691"/>
    </location>
</feature>
<evidence type="ECO:0000256" key="2">
    <source>
        <dbReference type="ARBA" id="ARBA00022692"/>
    </source>
</evidence>
<sequence>MENIFKIYKRDLKDILSNKVLLVIIGGLAILPSFYAWFNIKASWDPYGNTGNISVAVVNKDKGTELRGNKINIGDQLIEKLKDNKNLGWKFVDEETALDGVNKGTYYAAIEIPENFSKDLTSLISNDVRKGKIIYTVNDKINAIAPKITDKGASTIQNEVNQTVVKTVSEVVFEVFNELGIEIENQLPKLANLENDLVEVQSKFKDIENTVSLASDVAYKVEDVVKSLQKDVPLIQDTITNSKNLASDLKVFLQDSKDILNNITPVIKNDLQILSQLSSNTSSSISDLIDAINSGADNVPQLIDNLRAKLSSLSGSAKTVLELLKNLNKFAPNHLLQGSIDKLQNIVNKLDLAMSTLDTIKGQVIHGQVVSTYGLTKLLQIVDDVNNMTNDLLRNFDTQIADPINNLFNDSFKIANDVIAVLEKTEQKLPAVNDILSSTVALSKSAQDNLKYVQEKLPVAKSVVDELVDAMHKINNGDDINELISLLKNDAIKHANFLKQPVDIVSKKLYPMPNYGTSMTPFYTVLSLWVGVLLLMSLLSTEIHGGNYKAYEIYFGRGLTFLTIALVQAFILSVGDMLLLGVQVLHPVLFVALSLFTSIVFTAIVYSFVSMFGNVGKAIGVVLLVIQVAASGGTFPIQVTPKFFQIVNPFLPFTYAISASREAIAGIYQPNLTKDILLLVVFMVIPIVFTVFLKEPINKATAGIKAKFNESDLTGH</sequence>
<dbReference type="InterPro" id="IPR013525">
    <property type="entry name" value="ABC2_TM"/>
</dbReference>
<evidence type="ECO:0000259" key="6">
    <source>
        <dbReference type="Pfam" id="PF12698"/>
    </source>
</evidence>
<evidence type="ECO:0000256" key="4">
    <source>
        <dbReference type="ARBA" id="ARBA00023136"/>
    </source>
</evidence>
<dbReference type="PANTHER" id="PTHR43077">
    <property type="entry name" value="TRANSPORT PERMEASE YVFS-RELATED"/>
    <property type="match status" value="1"/>
</dbReference>
<evidence type="ECO:0000256" key="1">
    <source>
        <dbReference type="ARBA" id="ARBA00004141"/>
    </source>
</evidence>
<gene>
    <name evidence="7" type="ORF">SAMN04515677_102366</name>
</gene>
<dbReference type="Proteomes" id="UP000199068">
    <property type="component" value="Unassembled WGS sequence"/>
</dbReference>
<keyword evidence="4 5" id="KW-0472">Membrane</keyword>